<dbReference type="SUPFAM" id="SSF55846">
    <property type="entry name" value="N-acetylmuramoyl-L-alanine amidase-like"/>
    <property type="match status" value="1"/>
</dbReference>
<dbReference type="Pfam" id="PF01510">
    <property type="entry name" value="Amidase_2"/>
    <property type="match status" value="1"/>
</dbReference>
<dbReference type="CDD" id="cd06583">
    <property type="entry name" value="PGRP"/>
    <property type="match status" value="1"/>
</dbReference>
<proteinExistence type="predicted"/>
<dbReference type="InterPro" id="IPR002502">
    <property type="entry name" value="Amidase_domain"/>
</dbReference>
<evidence type="ECO:0000313" key="2">
    <source>
        <dbReference type="EMBL" id="KKL52576.1"/>
    </source>
</evidence>
<protein>
    <recommendedName>
        <fullName evidence="1">N-acetylmuramoyl-L-alanine amidase domain-containing protein</fullName>
    </recommendedName>
</protein>
<organism evidence="2">
    <name type="scientific">marine sediment metagenome</name>
    <dbReference type="NCBI Taxonomy" id="412755"/>
    <lineage>
        <taxon>unclassified sequences</taxon>
        <taxon>metagenomes</taxon>
        <taxon>ecological metagenomes</taxon>
    </lineage>
</organism>
<accession>A0A0F9DFP0</accession>
<name>A0A0F9DFP0_9ZZZZ</name>
<dbReference type="EMBL" id="LAZR01031842">
    <property type="protein sequence ID" value="KKL52576.1"/>
    <property type="molecule type" value="Genomic_DNA"/>
</dbReference>
<evidence type="ECO:0000259" key="1">
    <source>
        <dbReference type="Pfam" id="PF01510"/>
    </source>
</evidence>
<feature type="domain" description="N-acetylmuramoyl-L-alanine amidase" evidence="1">
    <location>
        <begin position="5"/>
        <end position="149"/>
    </location>
</feature>
<dbReference type="GO" id="GO:0008745">
    <property type="term" value="F:N-acetylmuramoyl-L-alanine amidase activity"/>
    <property type="evidence" value="ECO:0007669"/>
    <property type="project" value="InterPro"/>
</dbReference>
<sequence length="164" mass="18235">MPKPEAISHLILHITAAPWGTVESVRAFHIAPKPLGRAWLDIGYHYLITNPFPTFGSWREKKPIPDHDGQVCLGRDLDHDGDVDEEIGAHALGWNSKSLGIAMIGENGMLTGLQLQGALSLCRDLAHRYRVPYSNVIGHYETGANKTCPDLDMSHFRELMRDKG</sequence>
<comment type="caution">
    <text evidence="2">The sequence shown here is derived from an EMBL/GenBank/DDBJ whole genome shotgun (WGS) entry which is preliminary data.</text>
</comment>
<reference evidence="2" key="1">
    <citation type="journal article" date="2015" name="Nature">
        <title>Complex archaea that bridge the gap between prokaryotes and eukaryotes.</title>
        <authorList>
            <person name="Spang A."/>
            <person name="Saw J.H."/>
            <person name="Jorgensen S.L."/>
            <person name="Zaremba-Niedzwiedzka K."/>
            <person name="Martijn J."/>
            <person name="Lind A.E."/>
            <person name="van Eijk R."/>
            <person name="Schleper C."/>
            <person name="Guy L."/>
            <person name="Ettema T.J."/>
        </authorList>
    </citation>
    <scope>NUCLEOTIDE SEQUENCE</scope>
</reference>
<dbReference type="AlphaFoldDB" id="A0A0F9DFP0"/>
<dbReference type="Gene3D" id="3.40.80.10">
    <property type="entry name" value="Peptidoglycan recognition protein-like"/>
    <property type="match status" value="1"/>
</dbReference>
<dbReference type="GO" id="GO:0009253">
    <property type="term" value="P:peptidoglycan catabolic process"/>
    <property type="evidence" value="ECO:0007669"/>
    <property type="project" value="InterPro"/>
</dbReference>
<dbReference type="InterPro" id="IPR036505">
    <property type="entry name" value="Amidase/PGRP_sf"/>
</dbReference>
<gene>
    <name evidence="2" type="ORF">LCGC14_2284070</name>
</gene>